<proteinExistence type="predicted"/>
<dbReference type="Proteomes" id="UP001500635">
    <property type="component" value="Unassembled WGS sequence"/>
</dbReference>
<sequence length="226" mass="25067">MDDAPPGAPATGGDYAAARIVALSPQDATLWLPAALQIYVSAMNYPQGTEVHRGPMWREHLARTGYSAFGALAKLPTATGPVDHLVGVAYGYRGERDQWWNHQLRLGLRQRGHAPAVIDDMSREYFELTELHVHPTAQGRGLGARLLTALLTGRSEPRVLLSTPEVEGESNRAWRLYRTFGFTDVLRDFRFSGDPRPFAVLGRPLPLESRPAEPRPLRPHPTPPRP</sequence>
<dbReference type="CDD" id="cd04301">
    <property type="entry name" value="NAT_SF"/>
    <property type="match status" value="1"/>
</dbReference>
<dbReference type="Pfam" id="PF13508">
    <property type="entry name" value="Acetyltransf_7"/>
    <property type="match status" value="1"/>
</dbReference>
<evidence type="ECO:0000313" key="4">
    <source>
        <dbReference type="Proteomes" id="UP001500635"/>
    </source>
</evidence>
<keyword evidence="4" id="KW-1185">Reference proteome</keyword>
<gene>
    <name evidence="3" type="ORF">GCM10023147_18510</name>
</gene>
<feature type="domain" description="N-acetyltransferase" evidence="2">
    <location>
        <begin position="124"/>
        <end position="183"/>
    </location>
</feature>
<evidence type="ECO:0000313" key="3">
    <source>
        <dbReference type="EMBL" id="GAA4390512.1"/>
    </source>
</evidence>
<dbReference type="Gene3D" id="3.40.630.30">
    <property type="match status" value="1"/>
</dbReference>
<evidence type="ECO:0000259" key="2">
    <source>
        <dbReference type="Pfam" id="PF13508"/>
    </source>
</evidence>
<comment type="caution">
    <text evidence="3">The sequence shown here is derived from an EMBL/GenBank/DDBJ whole genome shotgun (WGS) entry which is preliminary data.</text>
</comment>
<feature type="region of interest" description="Disordered" evidence="1">
    <location>
        <begin position="200"/>
        <end position="226"/>
    </location>
</feature>
<dbReference type="EMBL" id="BAABFR010000022">
    <property type="protein sequence ID" value="GAA4390512.1"/>
    <property type="molecule type" value="Genomic_DNA"/>
</dbReference>
<evidence type="ECO:0000256" key="1">
    <source>
        <dbReference type="SAM" id="MobiDB-lite"/>
    </source>
</evidence>
<organism evidence="3 4">
    <name type="scientific">Tsukamurella soli</name>
    <dbReference type="NCBI Taxonomy" id="644556"/>
    <lineage>
        <taxon>Bacteria</taxon>
        <taxon>Bacillati</taxon>
        <taxon>Actinomycetota</taxon>
        <taxon>Actinomycetes</taxon>
        <taxon>Mycobacteriales</taxon>
        <taxon>Tsukamurellaceae</taxon>
        <taxon>Tsukamurella</taxon>
    </lineage>
</organism>
<dbReference type="SUPFAM" id="SSF55729">
    <property type="entry name" value="Acyl-CoA N-acyltransferases (Nat)"/>
    <property type="match status" value="1"/>
</dbReference>
<dbReference type="InterPro" id="IPR016181">
    <property type="entry name" value="Acyl_CoA_acyltransferase"/>
</dbReference>
<protein>
    <submittedName>
        <fullName evidence="3">GNAT family N-acetyltransferase</fullName>
    </submittedName>
</protein>
<name>A0ABP8JGT0_9ACTN</name>
<dbReference type="RefSeq" id="WP_344994145.1">
    <property type="nucleotide sequence ID" value="NZ_BAABFR010000022.1"/>
</dbReference>
<accession>A0ABP8JGT0</accession>
<dbReference type="InterPro" id="IPR000182">
    <property type="entry name" value="GNAT_dom"/>
</dbReference>
<reference evidence="4" key="1">
    <citation type="journal article" date="2019" name="Int. J. Syst. Evol. Microbiol.">
        <title>The Global Catalogue of Microorganisms (GCM) 10K type strain sequencing project: providing services to taxonomists for standard genome sequencing and annotation.</title>
        <authorList>
            <consortium name="The Broad Institute Genomics Platform"/>
            <consortium name="The Broad Institute Genome Sequencing Center for Infectious Disease"/>
            <person name="Wu L."/>
            <person name="Ma J."/>
        </authorList>
    </citation>
    <scope>NUCLEOTIDE SEQUENCE [LARGE SCALE GENOMIC DNA]</scope>
    <source>
        <strain evidence="4">JCM 17688</strain>
    </source>
</reference>